<organism evidence="2">
    <name type="scientific">Glycine max</name>
    <name type="common">Soybean</name>
    <name type="synonym">Glycine hispida</name>
    <dbReference type="NCBI Taxonomy" id="3847"/>
    <lineage>
        <taxon>Eukaryota</taxon>
        <taxon>Viridiplantae</taxon>
        <taxon>Streptophyta</taxon>
        <taxon>Embryophyta</taxon>
        <taxon>Tracheophyta</taxon>
        <taxon>Spermatophyta</taxon>
        <taxon>Magnoliopsida</taxon>
        <taxon>eudicotyledons</taxon>
        <taxon>Gunneridae</taxon>
        <taxon>Pentapetalae</taxon>
        <taxon>rosids</taxon>
        <taxon>fabids</taxon>
        <taxon>Fabales</taxon>
        <taxon>Fabaceae</taxon>
        <taxon>Papilionoideae</taxon>
        <taxon>50 kb inversion clade</taxon>
        <taxon>NPAAA clade</taxon>
        <taxon>indigoferoid/millettioid clade</taxon>
        <taxon>Phaseoleae</taxon>
        <taxon>Glycine</taxon>
        <taxon>Glycine subgen. Soja</taxon>
    </lineage>
</organism>
<reference evidence="2" key="1">
    <citation type="submission" date="2009-08" db="EMBL/GenBank/DDBJ databases">
        <authorList>
            <person name="Cheung F."/>
            <person name="Xiao Y."/>
            <person name="Chan A."/>
            <person name="Moskal W."/>
            <person name="Town C.D."/>
        </authorList>
    </citation>
    <scope>NUCLEOTIDE SEQUENCE</scope>
</reference>
<evidence type="ECO:0000256" key="1">
    <source>
        <dbReference type="SAM" id="SignalP"/>
    </source>
</evidence>
<sequence>MAKKEMKSTGVTIMIMIMLGYAQANYNSPFVKIEPNNTTDKLTCPAQCGIDCFIANIAYPICFAICVAKCPKKPPLSVYNCMIGCGKYKSTDANIDARDLSAVNACLLECEKSDNLL</sequence>
<dbReference type="GeneID" id="100305977"/>
<proteinExistence type="evidence at transcript level"/>
<dbReference type="OrthoDB" id="1419551at2759"/>
<evidence type="ECO:0000313" key="2">
    <source>
        <dbReference type="EMBL" id="ACU13926.1"/>
    </source>
</evidence>
<dbReference type="KEGG" id="gmx:100305977"/>
<protein>
    <submittedName>
        <fullName evidence="2">Uncharacterized protein</fullName>
    </submittedName>
</protein>
<dbReference type="EMBL" id="BT089847">
    <property type="protein sequence ID" value="ACU13926.1"/>
    <property type="molecule type" value="mRNA"/>
</dbReference>
<dbReference type="ExpressionAtlas" id="C6SXF3">
    <property type="expression patterns" value="baseline"/>
</dbReference>
<feature type="chain" id="PRO_5002969847" evidence="1">
    <location>
        <begin position="25"/>
        <end position="117"/>
    </location>
</feature>
<keyword evidence="1" id="KW-0732">Signal</keyword>
<dbReference type="RefSeq" id="NP_001235772.1">
    <property type="nucleotide sequence ID" value="NM_001248843.2"/>
</dbReference>
<feature type="signal peptide" evidence="1">
    <location>
        <begin position="1"/>
        <end position="24"/>
    </location>
</feature>
<dbReference type="AlphaFoldDB" id="C6SXF3"/>
<name>C6SXF3_SOYBN</name>
<accession>C6SXF3</accession>